<dbReference type="EMBL" id="AB366653">
    <property type="protein sequence ID" value="BAG41528.1"/>
    <property type="molecule type" value="Genomic_DNA"/>
</dbReference>
<keyword evidence="3" id="KW-0436">Ligase</keyword>
<evidence type="ECO:0000256" key="5">
    <source>
        <dbReference type="ARBA" id="ARBA00022741"/>
    </source>
</evidence>
<dbReference type="PANTHER" id="PTHR43749:SF2">
    <property type="entry name" value="RNA-SPLICING LIGASE RTCB"/>
    <property type="match status" value="1"/>
</dbReference>
<dbReference type="OrthoDB" id="5540at10239"/>
<name>B2ZXV2_9CAUD</name>
<dbReference type="EC" id="6.5.1.8" evidence="2"/>
<dbReference type="RefSeq" id="YP_001949958.1">
    <property type="nucleotide sequence ID" value="NC_010811.2"/>
</dbReference>
<evidence type="ECO:0000256" key="4">
    <source>
        <dbReference type="ARBA" id="ARBA00022723"/>
    </source>
</evidence>
<dbReference type="GO" id="GO:0006281">
    <property type="term" value="P:DNA repair"/>
    <property type="evidence" value="ECO:0007669"/>
    <property type="project" value="TreeGrafter"/>
</dbReference>
<keyword evidence="4" id="KW-0479">Metal-binding</keyword>
<dbReference type="GO" id="GO:0170057">
    <property type="term" value="F:RNA ligase (GTP) activity"/>
    <property type="evidence" value="ECO:0007669"/>
    <property type="project" value="UniProtKB-EC"/>
</dbReference>
<dbReference type="Gene3D" id="3.90.1860.10">
    <property type="entry name" value="tRNA-splicing ligase RtcB"/>
    <property type="match status" value="1"/>
</dbReference>
<evidence type="ECO:0000256" key="7">
    <source>
        <dbReference type="ARBA" id="ARBA00023211"/>
    </source>
</evidence>
<dbReference type="GO" id="GO:0042245">
    <property type="term" value="P:RNA repair"/>
    <property type="evidence" value="ECO:0007669"/>
    <property type="project" value="TreeGrafter"/>
</dbReference>
<keyword evidence="7" id="KW-0464">Manganese</keyword>
<evidence type="ECO:0000256" key="1">
    <source>
        <dbReference type="ARBA" id="ARBA00001936"/>
    </source>
</evidence>
<dbReference type="Proteomes" id="UP000001034">
    <property type="component" value="Segment"/>
</dbReference>
<evidence type="ECO:0000256" key="6">
    <source>
        <dbReference type="ARBA" id="ARBA00023134"/>
    </source>
</evidence>
<evidence type="ECO:0000256" key="3">
    <source>
        <dbReference type="ARBA" id="ARBA00022598"/>
    </source>
</evidence>
<dbReference type="Pfam" id="PF01139">
    <property type="entry name" value="RtcB"/>
    <property type="match status" value="1"/>
</dbReference>
<accession>B2ZXV2</accession>
<dbReference type="KEGG" id="vg:6369953"/>
<dbReference type="InterPro" id="IPR052915">
    <property type="entry name" value="RtcB-like"/>
</dbReference>
<keyword evidence="10" id="KW-1185">Reference proteome</keyword>
<evidence type="ECO:0000256" key="2">
    <source>
        <dbReference type="ARBA" id="ARBA00012726"/>
    </source>
</evidence>
<proteinExistence type="predicted"/>
<sequence>MNVVKDEDMRVPLRNWASTLEQAALEQAKNITRLPFIHPHGVALMPDAHAGIGSTVGSVIATQGAIIPAAVGVDIGCGMVAVRTSLKASQLPDNLRDVRLQIERDIPLGPGGKHRADSFDKLRQSVWAYLDPTSDRNNIDARVRLGLMSAFVDNRRGTKDPLGDLSAKAWEQLGTLGSGNHFIELCVDQSQDVWIMLHSGSRGVGNIIGRHYIERAQKECGMWHSSLPHNDLAFFPEDTPGFNHYVLSMLWAQDFARQNRAVMLQIVIQALRRHLPAFELTEEAVNCHHNYCEQENHFGRNVWVTRKGAVRAREDDLGIIPGSMGTKSYIVKGKGNPHSYCSCSHGAGRRMSRTEAVKRFTVEDLVQQTQGVECPKTKEVLDEIPAAYKDIDQVMLDQSDLVEVVHTLKAVLNVKGY</sequence>
<dbReference type="GeneID" id="6369953"/>
<comment type="cofactor">
    <cofactor evidence="1">
        <name>Mn(2+)</name>
        <dbReference type="ChEBI" id="CHEBI:29035"/>
    </cofactor>
</comment>
<dbReference type="InterPro" id="IPR036025">
    <property type="entry name" value="RtcB-like_sf"/>
</dbReference>
<protein>
    <recommendedName>
        <fullName evidence="2">3'-phosphate/5'-hydroxy nucleic acid ligase</fullName>
        <ecNumber evidence="2">6.5.1.8</ecNumber>
    </recommendedName>
</protein>
<keyword evidence="5" id="KW-0547">Nucleotide-binding</keyword>
<evidence type="ECO:0000313" key="9">
    <source>
        <dbReference type="EMBL" id="BAG41528.1"/>
    </source>
</evidence>
<dbReference type="GO" id="GO:0030145">
    <property type="term" value="F:manganese ion binding"/>
    <property type="evidence" value="ECO:0007669"/>
    <property type="project" value="TreeGrafter"/>
</dbReference>
<dbReference type="GO" id="GO:0005525">
    <property type="term" value="F:GTP binding"/>
    <property type="evidence" value="ECO:0007669"/>
    <property type="project" value="UniProtKB-KW"/>
</dbReference>
<dbReference type="PANTHER" id="PTHR43749">
    <property type="entry name" value="RNA-SPLICING LIGASE RTCB"/>
    <property type="match status" value="1"/>
</dbReference>
<dbReference type="GO" id="GO:0003909">
    <property type="term" value="F:DNA ligase activity"/>
    <property type="evidence" value="ECO:0007669"/>
    <property type="project" value="TreeGrafter"/>
</dbReference>
<organism evidence="9 10">
    <name type="scientific">Ralstonia phage phiRSL1</name>
    <dbReference type="NCBI Taxonomy" id="1980924"/>
    <lineage>
        <taxon>Viruses</taxon>
        <taxon>Duplodnaviria</taxon>
        <taxon>Heunggongvirae</taxon>
        <taxon>Uroviricota</taxon>
        <taxon>Caudoviricetes</taxon>
        <taxon>Mieseafarmvirus</taxon>
        <taxon>Mieseafarmvirus RSL1</taxon>
    </lineage>
</organism>
<keyword evidence="6" id="KW-0342">GTP-binding</keyword>
<dbReference type="GO" id="GO:0006396">
    <property type="term" value="P:RNA processing"/>
    <property type="evidence" value="ECO:0007669"/>
    <property type="project" value="InterPro"/>
</dbReference>
<comment type="catalytic activity">
    <reaction evidence="8">
        <text>a 3'-end 3'-phospho-ribonucleotide-RNA + a 5'-end dephospho-ribonucleoside-RNA + GTP = a ribonucleotidyl-ribonucleotide-RNA + GMP + diphosphate</text>
        <dbReference type="Rhea" id="RHEA:68076"/>
        <dbReference type="Rhea" id="RHEA-COMP:10463"/>
        <dbReference type="Rhea" id="RHEA-COMP:13936"/>
        <dbReference type="Rhea" id="RHEA-COMP:17355"/>
        <dbReference type="ChEBI" id="CHEBI:33019"/>
        <dbReference type="ChEBI" id="CHEBI:37565"/>
        <dbReference type="ChEBI" id="CHEBI:58115"/>
        <dbReference type="ChEBI" id="CHEBI:83062"/>
        <dbReference type="ChEBI" id="CHEBI:138284"/>
        <dbReference type="ChEBI" id="CHEBI:173118"/>
        <dbReference type="EC" id="6.5.1.8"/>
    </reaction>
</comment>
<reference evidence="9 10" key="1">
    <citation type="journal article" date="2010" name="Virology">
        <title>A jumbo phage infecting the phytopathogen Ralstonia solanacearum defines a new lineage of the Myoviridae family.</title>
        <authorList>
            <person name="Yamada T."/>
            <person name="Satoh S."/>
            <person name="Ishikawa H."/>
            <person name="Fujiwara A."/>
            <person name="Kawasaki T."/>
            <person name="Fujie M."/>
            <person name="Ogata H."/>
        </authorList>
    </citation>
    <scope>NUCLEOTIDE SEQUENCE [LARGE SCALE GENOMIC DNA]</scope>
</reference>
<dbReference type="InterPro" id="IPR001233">
    <property type="entry name" value="RtcB"/>
</dbReference>
<evidence type="ECO:0000313" key="10">
    <source>
        <dbReference type="Proteomes" id="UP000001034"/>
    </source>
</evidence>
<dbReference type="SUPFAM" id="SSF103365">
    <property type="entry name" value="Hypothetical protein PH1602"/>
    <property type="match status" value="1"/>
</dbReference>
<evidence type="ECO:0000256" key="8">
    <source>
        <dbReference type="ARBA" id="ARBA00047746"/>
    </source>
</evidence>